<protein>
    <submittedName>
        <fullName evidence="4">BZIP domain-containing protein</fullName>
    </submittedName>
</protein>
<dbReference type="Gene3D" id="1.20.5.170">
    <property type="match status" value="1"/>
</dbReference>
<feature type="compositionally biased region" description="Acidic residues" evidence="1">
    <location>
        <begin position="194"/>
        <end position="204"/>
    </location>
</feature>
<evidence type="ECO:0000313" key="4">
    <source>
        <dbReference type="WBParaSite" id="Csp11.Scaffold514.g2622.t1"/>
    </source>
</evidence>
<reference evidence="4" key="1">
    <citation type="submission" date="2016-11" db="UniProtKB">
        <authorList>
            <consortium name="WormBaseParasite"/>
        </authorList>
    </citation>
    <scope>IDENTIFICATION</scope>
</reference>
<feature type="compositionally biased region" description="Basic and acidic residues" evidence="1">
    <location>
        <begin position="242"/>
        <end position="288"/>
    </location>
</feature>
<feature type="compositionally biased region" description="Basic and acidic residues" evidence="1">
    <location>
        <begin position="12"/>
        <end position="27"/>
    </location>
</feature>
<keyword evidence="3" id="KW-1185">Reference proteome</keyword>
<dbReference type="WBParaSite" id="Csp11.Scaffold514.g2622.t1">
    <property type="protein sequence ID" value="Csp11.Scaffold514.g2622.t1"/>
    <property type="gene ID" value="Csp11.Scaffold514.g2622"/>
</dbReference>
<evidence type="ECO:0000256" key="1">
    <source>
        <dbReference type="SAM" id="MobiDB-lite"/>
    </source>
</evidence>
<feature type="region of interest" description="Disordered" evidence="1">
    <location>
        <begin position="1"/>
        <end position="57"/>
    </location>
</feature>
<sequence>MFSKLNYNQQQEQRRQEQQQSMEEKKPTYLQPQPMKHQNVSRLQGEPLRGLTDLPNNGASSSNAMFARQDSLALAASFQQRDRERYPVDFMETELDLDNYLQCFTDLDVPADNIDFDDAELQKVNILYDEQPYSQPVMNGYERHVTYGPGFRKPGEYDQEEYKMNCEVKPETEPIENGATQGRRVSKRPAFDDYQPEFSEDSSDVSESASVDDSYYEPKSKRNKKTGLENFRPQTRARKYHLKADEEKAEPTYKLKRARNNDAVRKSRNKAKELQKKRDDEHDKMKRRIAELEGQLASEREARRQDKELIESLLRNKPIVEKIRASTRHPLERSANYNK</sequence>
<dbReference type="STRING" id="1561998.A0A1I7T5L7"/>
<evidence type="ECO:0000259" key="2">
    <source>
        <dbReference type="Pfam" id="PF07716"/>
    </source>
</evidence>
<evidence type="ECO:0000313" key="3">
    <source>
        <dbReference type="Proteomes" id="UP000095282"/>
    </source>
</evidence>
<accession>A0A1I7T5L7</accession>
<feature type="region of interest" description="Disordered" evidence="1">
    <location>
        <begin position="170"/>
        <end position="288"/>
    </location>
</feature>
<dbReference type="Pfam" id="PF07716">
    <property type="entry name" value="bZIP_2"/>
    <property type="match status" value="1"/>
</dbReference>
<organism evidence="3 4">
    <name type="scientific">Caenorhabditis tropicalis</name>
    <dbReference type="NCBI Taxonomy" id="1561998"/>
    <lineage>
        <taxon>Eukaryota</taxon>
        <taxon>Metazoa</taxon>
        <taxon>Ecdysozoa</taxon>
        <taxon>Nematoda</taxon>
        <taxon>Chromadorea</taxon>
        <taxon>Rhabditida</taxon>
        <taxon>Rhabditina</taxon>
        <taxon>Rhabditomorpha</taxon>
        <taxon>Rhabditoidea</taxon>
        <taxon>Rhabditidae</taxon>
        <taxon>Peloderinae</taxon>
        <taxon>Caenorhabditis</taxon>
    </lineage>
</organism>
<feature type="domain" description="BZIP" evidence="2">
    <location>
        <begin position="252"/>
        <end position="297"/>
    </location>
</feature>
<dbReference type="AlphaFoldDB" id="A0A1I7T5L7"/>
<name>A0A1I7T5L7_9PELO</name>
<dbReference type="InterPro" id="IPR004827">
    <property type="entry name" value="bZIP"/>
</dbReference>
<dbReference type="eggNOG" id="KOG3119">
    <property type="taxonomic scope" value="Eukaryota"/>
</dbReference>
<proteinExistence type="predicted"/>
<dbReference type="Proteomes" id="UP000095282">
    <property type="component" value="Unplaced"/>
</dbReference>